<sequence>MPIAFLQRLQTLTGPAVNKIVPTSSGPDAIVAEQLLQRVITGLPELLGAAVVDVESGQALATYTTSREFNVGKVLDFNAEVVRQQRRAMQALGLPADEQLSEILITLSNQLHLLWLLADGQRFLYTVVDCRDTNLGIARSVIRSCELPD</sequence>
<name>A0A939EXD7_9BACT</name>
<reference evidence="1" key="1">
    <citation type="submission" date="2021-03" db="EMBL/GenBank/DDBJ databases">
        <authorList>
            <person name="Kim M.K."/>
        </authorList>
    </citation>
    <scope>NUCLEOTIDE SEQUENCE</scope>
    <source>
        <strain evidence="1">BT186</strain>
    </source>
</reference>
<evidence type="ECO:0000313" key="1">
    <source>
        <dbReference type="EMBL" id="MBO0358370.1"/>
    </source>
</evidence>
<dbReference type="RefSeq" id="WP_206984306.1">
    <property type="nucleotide sequence ID" value="NZ_JAFLQZ010000005.1"/>
</dbReference>
<accession>A0A939EXD7</accession>
<protein>
    <recommendedName>
        <fullName evidence="3">Roadblock/LC7 domain-containing protein</fullName>
    </recommendedName>
</protein>
<organism evidence="1 2">
    <name type="scientific">Hymenobacter telluris</name>
    <dbReference type="NCBI Taxonomy" id="2816474"/>
    <lineage>
        <taxon>Bacteria</taxon>
        <taxon>Pseudomonadati</taxon>
        <taxon>Bacteroidota</taxon>
        <taxon>Cytophagia</taxon>
        <taxon>Cytophagales</taxon>
        <taxon>Hymenobacteraceae</taxon>
        <taxon>Hymenobacter</taxon>
    </lineage>
</organism>
<dbReference type="AlphaFoldDB" id="A0A939EXD7"/>
<evidence type="ECO:0000313" key="2">
    <source>
        <dbReference type="Proteomes" id="UP000664144"/>
    </source>
</evidence>
<gene>
    <name evidence="1" type="ORF">J0X19_10475</name>
</gene>
<proteinExistence type="predicted"/>
<keyword evidence="2" id="KW-1185">Reference proteome</keyword>
<dbReference type="EMBL" id="JAFLQZ010000005">
    <property type="protein sequence ID" value="MBO0358370.1"/>
    <property type="molecule type" value="Genomic_DNA"/>
</dbReference>
<comment type="caution">
    <text evidence="1">The sequence shown here is derived from an EMBL/GenBank/DDBJ whole genome shotgun (WGS) entry which is preliminary data.</text>
</comment>
<evidence type="ECO:0008006" key="3">
    <source>
        <dbReference type="Google" id="ProtNLM"/>
    </source>
</evidence>
<dbReference type="Proteomes" id="UP000664144">
    <property type="component" value="Unassembled WGS sequence"/>
</dbReference>